<dbReference type="Pfam" id="PF03606">
    <property type="entry name" value="DcuC"/>
    <property type="match status" value="1"/>
</dbReference>
<feature type="transmembrane region" description="Helical" evidence="6">
    <location>
        <begin position="511"/>
        <end position="531"/>
    </location>
</feature>
<comment type="subcellular location">
    <subcellularLocation>
        <location evidence="1">Cell membrane</location>
        <topology evidence="1">Multi-pass membrane protein</topology>
    </subcellularLocation>
</comment>
<evidence type="ECO:0000256" key="1">
    <source>
        <dbReference type="ARBA" id="ARBA00004651"/>
    </source>
</evidence>
<evidence type="ECO:0000256" key="2">
    <source>
        <dbReference type="ARBA" id="ARBA00022475"/>
    </source>
</evidence>
<dbReference type="GO" id="GO:0005886">
    <property type="term" value="C:plasma membrane"/>
    <property type="evidence" value="ECO:0007669"/>
    <property type="project" value="UniProtKB-SubCell"/>
</dbReference>
<dbReference type="PANTHER" id="PTHR43652">
    <property type="entry name" value="BASIC AMINO ACID ANTIPORTER YFCC-RELATED"/>
    <property type="match status" value="1"/>
</dbReference>
<evidence type="ECO:0000256" key="6">
    <source>
        <dbReference type="SAM" id="Phobius"/>
    </source>
</evidence>
<evidence type="ECO:0000256" key="3">
    <source>
        <dbReference type="ARBA" id="ARBA00022692"/>
    </source>
</evidence>
<feature type="transmembrane region" description="Helical" evidence="6">
    <location>
        <begin position="7"/>
        <end position="28"/>
    </location>
</feature>
<comment type="caution">
    <text evidence="7">The sequence shown here is derived from an EMBL/GenBank/DDBJ whole genome shotgun (WGS) entry which is preliminary data.</text>
</comment>
<evidence type="ECO:0000256" key="4">
    <source>
        <dbReference type="ARBA" id="ARBA00022989"/>
    </source>
</evidence>
<dbReference type="InterPro" id="IPR018385">
    <property type="entry name" value="C4_dicarb_anaerob_car-like"/>
</dbReference>
<feature type="transmembrane region" description="Helical" evidence="6">
    <location>
        <begin position="385"/>
        <end position="404"/>
    </location>
</feature>
<sequence>MARLSKIPHTFVIIFSLIIFCGILSWFVPAGEFQYEKREVNGVTRDVIVNDSYREVDSSPQTWQIFGSLLEGFKKQAGIIAFVLIIGGAFQIMNSSKAIDFGILSFLAKTGTLEKRRLLKKIGVNNLVIVFSMLIFSLFGAIFGMSEETLAFVIIFVPLAISMGYDSITGILMVYVAAHIGFSGAIINPFTIGIAQGLSGLQLFSGFEYRLVVWIILTSLIIVITLVYAARVKKNPRLSPMYELDVYWRERESEAVKVDFAQKTPLSAWIMYIMVTAALGIFSYLHPKTTISLGGADITFVAIPVLATLFAVTGLLTLRKSYLFFILNILAFTIIFLVIGVLGYGWYLTEISALFLAMGIISGFSMGEGANGIAKEFIAGAKDILTAALIVGLAGGIIEVLTAGKIMDTILYSLSSTMEGTGKGATVSIMYFIQTCINIFIPSGSAKAALTMPIMAPFSDVIGLSRQATVMAFQFGDGFTNMITPTSAVLIGALGIAKIPYEVWIKWFWKILLFLMIVGLLLLLPTVYMQLNGF</sequence>
<feature type="transmembrane region" description="Helical" evidence="6">
    <location>
        <begin position="211"/>
        <end position="230"/>
    </location>
</feature>
<dbReference type="PANTHER" id="PTHR43652:SF2">
    <property type="entry name" value="BASIC AMINO ACID ANTIPORTER YFCC-RELATED"/>
    <property type="match status" value="1"/>
</dbReference>
<gene>
    <name evidence="7" type="ORF">SDC9_39473</name>
</gene>
<keyword evidence="3 6" id="KW-0812">Transmembrane</keyword>
<feature type="transmembrane region" description="Helical" evidence="6">
    <location>
        <begin position="298"/>
        <end position="318"/>
    </location>
</feature>
<dbReference type="AlphaFoldDB" id="A0A644VPZ4"/>
<evidence type="ECO:0000256" key="5">
    <source>
        <dbReference type="ARBA" id="ARBA00023136"/>
    </source>
</evidence>
<feature type="transmembrane region" description="Helical" evidence="6">
    <location>
        <begin position="76"/>
        <end position="93"/>
    </location>
</feature>
<reference evidence="7" key="1">
    <citation type="submission" date="2019-08" db="EMBL/GenBank/DDBJ databases">
        <authorList>
            <person name="Kucharzyk K."/>
            <person name="Murdoch R.W."/>
            <person name="Higgins S."/>
            <person name="Loffler F."/>
        </authorList>
    </citation>
    <scope>NUCLEOTIDE SEQUENCE</scope>
</reference>
<evidence type="ECO:0008006" key="8">
    <source>
        <dbReference type="Google" id="ProtNLM"/>
    </source>
</evidence>
<dbReference type="InterPro" id="IPR051679">
    <property type="entry name" value="DASS-Related_Transporters"/>
</dbReference>
<feature type="transmembrane region" description="Helical" evidence="6">
    <location>
        <begin position="325"/>
        <end position="347"/>
    </location>
</feature>
<organism evidence="7">
    <name type="scientific">bioreactor metagenome</name>
    <dbReference type="NCBI Taxonomy" id="1076179"/>
    <lineage>
        <taxon>unclassified sequences</taxon>
        <taxon>metagenomes</taxon>
        <taxon>ecological metagenomes</taxon>
    </lineage>
</organism>
<keyword evidence="5 6" id="KW-0472">Membrane</keyword>
<keyword evidence="4 6" id="KW-1133">Transmembrane helix</keyword>
<feature type="transmembrane region" description="Helical" evidence="6">
    <location>
        <begin position="424"/>
        <end position="441"/>
    </location>
</feature>
<protein>
    <recommendedName>
        <fullName evidence="8">C4-dicarboxylate anaerobic carrier</fullName>
    </recommendedName>
</protein>
<feature type="transmembrane region" description="Helical" evidence="6">
    <location>
        <begin position="124"/>
        <end position="143"/>
    </location>
</feature>
<evidence type="ECO:0000313" key="7">
    <source>
        <dbReference type="EMBL" id="MPL93347.1"/>
    </source>
</evidence>
<feature type="transmembrane region" description="Helical" evidence="6">
    <location>
        <begin position="149"/>
        <end position="165"/>
    </location>
</feature>
<proteinExistence type="predicted"/>
<accession>A0A644VPZ4</accession>
<dbReference type="EMBL" id="VSSQ01000389">
    <property type="protein sequence ID" value="MPL93347.1"/>
    <property type="molecule type" value="Genomic_DNA"/>
</dbReference>
<feature type="transmembrane region" description="Helical" evidence="6">
    <location>
        <begin position="266"/>
        <end position="286"/>
    </location>
</feature>
<name>A0A644VPZ4_9ZZZZ</name>
<feature type="transmembrane region" description="Helical" evidence="6">
    <location>
        <begin position="353"/>
        <end position="373"/>
    </location>
</feature>
<feature type="transmembrane region" description="Helical" evidence="6">
    <location>
        <begin position="172"/>
        <end position="191"/>
    </location>
</feature>
<keyword evidence="2" id="KW-1003">Cell membrane</keyword>